<feature type="chain" id="PRO_5047408112" description="SH3 domain-containing protein" evidence="2">
    <location>
        <begin position="31"/>
        <end position="232"/>
    </location>
</feature>
<accession>A0ABS3RZX7</accession>
<reference evidence="3 4" key="1">
    <citation type="submission" date="2021-03" db="EMBL/GenBank/DDBJ databases">
        <title>Actinomadura violae sp. nov., isolated from lichen in Thailand.</title>
        <authorList>
            <person name="Kanchanasin P."/>
            <person name="Saeng-In P."/>
            <person name="Phongsopitanun W."/>
            <person name="Yuki M."/>
            <person name="Kudo T."/>
            <person name="Ohkuma M."/>
            <person name="Tanasupawat S."/>
        </authorList>
    </citation>
    <scope>NUCLEOTIDE SEQUENCE [LARGE SCALE GENOMIC DNA]</scope>
    <source>
        <strain evidence="3 4">LCR2-06</strain>
    </source>
</reference>
<organism evidence="3 4">
    <name type="scientific">Actinomadura violacea</name>
    <dbReference type="NCBI Taxonomy" id="2819934"/>
    <lineage>
        <taxon>Bacteria</taxon>
        <taxon>Bacillati</taxon>
        <taxon>Actinomycetota</taxon>
        <taxon>Actinomycetes</taxon>
        <taxon>Streptosporangiales</taxon>
        <taxon>Thermomonosporaceae</taxon>
        <taxon>Actinomadura</taxon>
    </lineage>
</organism>
<sequence length="232" mass="23309">MSSSARTGMALAVAGAAGGLTLLAGGAADAATATTHLAAAPAICRYEVTANSGLNVRTGPGTRWETVPPALAHGKHLGADCITSQSGWHQLRSNQVGKWVSGQYLRLLSHSGRSCRYAVTASALNVRTGPSTGYNTSPPQLHRGQHITADCRGSEAGWRALRQSVPANQIGKWSSGAFLKPIRSARGGVMAGAGGAAAAPTSPMLAGAGLGVVALGGGVAIAAIRRRAKGLA</sequence>
<dbReference type="EMBL" id="JAGEPF010000021">
    <property type="protein sequence ID" value="MBO2462242.1"/>
    <property type="molecule type" value="Genomic_DNA"/>
</dbReference>
<protein>
    <recommendedName>
        <fullName evidence="5">SH3 domain-containing protein</fullName>
    </recommendedName>
</protein>
<feature type="signal peptide" evidence="2">
    <location>
        <begin position="1"/>
        <end position="30"/>
    </location>
</feature>
<proteinExistence type="predicted"/>
<dbReference type="Gene3D" id="2.30.30.40">
    <property type="entry name" value="SH3 Domains"/>
    <property type="match status" value="1"/>
</dbReference>
<evidence type="ECO:0008006" key="5">
    <source>
        <dbReference type="Google" id="ProtNLM"/>
    </source>
</evidence>
<name>A0ABS3RZX7_9ACTN</name>
<dbReference type="Proteomes" id="UP000680206">
    <property type="component" value="Unassembled WGS sequence"/>
</dbReference>
<keyword evidence="1" id="KW-1133">Transmembrane helix</keyword>
<comment type="caution">
    <text evidence="3">The sequence shown here is derived from an EMBL/GenBank/DDBJ whole genome shotgun (WGS) entry which is preliminary data.</text>
</comment>
<evidence type="ECO:0000313" key="4">
    <source>
        <dbReference type="Proteomes" id="UP000680206"/>
    </source>
</evidence>
<evidence type="ECO:0000256" key="1">
    <source>
        <dbReference type="SAM" id="Phobius"/>
    </source>
</evidence>
<keyword evidence="2" id="KW-0732">Signal</keyword>
<feature type="transmembrane region" description="Helical" evidence="1">
    <location>
        <begin position="204"/>
        <end position="224"/>
    </location>
</feature>
<evidence type="ECO:0000256" key="2">
    <source>
        <dbReference type="SAM" id="SignalP"/>
    </source>
</evidence>
<gene>
    <name evidence="3" type="ORF">J4709_32195</name>
</gene>
<keyword evidence="4" id="KW-1185">Reference proteome</keyword>
<keyword evidence="1" id="KW-0812">Transmembrane</keyword>
<dbReference type="RefSeq" id="WP_208246333.1">
    <property type="nucleotide sequence ID" value="NZ_JAGEPF010000021.1"/>
</dbReference>
<evidence type="ECO:0000313" key="3">
    <source>
        <dbReference type="EMBL" id="MBO2462242.1"/>
    </source>
</evidence>
<keyword evidence="1" id="KW-0472">Membrane</keyword>